<comment type="similarity">
    <text evidence="3">Belongs to the KTI12 family.</text>
</comment>
<dbReference type="WBParaSite" id="maker-PairedContig_261-snap-gene-2.14-mRNA-1">
    <property type="protein sequence ID" value="maker-PairedContig_261-snap-gene-2.14-mRNA-1"/>
    <property type="gene ID" value="maker-PairedContig_261-snap-gene-2.14"/>
</dbReference>
<evidence type="ECO:0000256" key="1">
    <source>
        <dbReference type="ARBA" id="ARBA00022741"/>
    </source>
</evidence>
<reference evidence="5" key="1">
    <citation type="submission" date="2016-11" db="UniProtKB">
        <authorList>
            <consortium name="WormBaseParasite"/>
        </authorList>
    </citation>
    <scope>IDENTIFICATION</scope>
    <source>
        <strain evidence="5">pt0022</strain>
    </source>
</reference>
<keyword evidence="2" id="KW-0067">ATP-binding</keyword>
<sequence length="332" mass="38305">MPLVVVCGKPSSGKSTLTECLCRFTVTRKSQRVEVVSDNINASFTRSIYKDSHEEREHRAVLKSEVQRLLSEDCLVICDSLNYIKGRLHLDITRISLASYLYSKIDANNILYYTSAIYRYELFCIAKLMQTTYCVLYCDASENICQRLNLEKEKIERYKADDIIELVMRFEEPAATNRWDYPLFKVEIGTGSGTHWRYDSSFEQCFCLLGLNEKNLPLEDIYLWLFEGRSLSANESTESASLMPTDFLHVLDHVTKEVVTSVMQQQRTALPGDAFIVPNCILDDDKVLFTRQRSFAELSGLRRQFITYMKLHPSNDMSKFASLFINYLNANP</sequence>
<organism evidence="5">
    <name type="scientific">Wuchereria bancrofti</name>
    <dbReference type="NCBI Taxonomy" id="6293"/>
    <lineage>
        <taxon>Eukaryota</taxon>
        <taxon>Metazoa</taxon>
        <taxon>Ecdysozoa</taxon>
        <taxon>Nematoda</taxon>
        <taxon>Chromadorea</taxon>
        <taxon>Rhabditida</taxon>
        <taxon>Spirurina</taxon>
        <taxon>Spiruromorpha</taxon>
        <taxon>Filarioidea</taxon>
        <taxon>Onchocercidae</taxon>
        <taxon>Wuchereria</taxon>
    </lineage>
</organism>
<dbReference type="Pfam" id="PF08433">
    <property type="entry name" value="KTI12"/>
    <property type="match status" value="2"/>
</dbReference>
<dbReference type="Gene3D" id="3.40.50.300">
    <property type="entry name" value="P-loop containing nucleotide triphosphate hydrolases"/>
    <property type="match status" value="1"/>
</dbReference>
<protein>
    <recommendedName>
        <fullName evidence="4">Protein KTI12 homolog</fullName>
    </recommendedName>
</protein>
<accession>A0A1I8EJM4</accession>
<evidence type="ECO:0000256" key="4">
    <source>
        <dbReference type="ARBA" id="ARBA00026170"/>
    </source>
</evidence>
<dbReference type="InterPro" id="IPR027417">
    <property type="entry name" value="P-loop_NTPase"/>
</dbReference>
<dbReference type="InterPro" id="IPR013641">
    <property type="entry name" value="KTI12/PSTK"/>
</dbReference>
<keyword evidence="1" id="KW-0547">Nucleotide-binding</keyword>
<dbReference type="GO" id="GO:0005524">
    <property type="term" value="F:ATP binding"/>
    <property type="evidence" value="ECO:0007669"/>
    <property type="project" value="UniProtKB-KW"/>
</dbReference>
<evidence type="ECO:0000256" key="3">
    <source>
        <dbReference type="ARBA" id="ARBA00025768"/>
    </source>
</evidence>
<evidence type="ECO:0000313" key="5">
    <source>
        <dbReference type="WBParaSite" id="maker-PairedContig_261-snap-gene-2.14-mRNA-1"/>
    </source>
</evidence>
<name>A0A1I8EJM4_WUCBA</name>
<dbReference type="AlphaFoldDB" id="A0A1I8EJM4"/>
<dbReference type="SUPFAM" id="SSF52540">
    <property type="entry name" value="P-loop containing nucleoside triphosphate hydrolases"/>
    <property type="match status" value="1"/>
</dbReference>
<dbReference type="PANTHER" id="PTHR12435">
    <property type="match status" value="1"/>
</dbReference>
<evidence type="ECO:0000256" key="2">
    <source>
        <dbReference type="ARBA" id="ARBA00022840"/>
    </source>
</evidence>
<proteinExistence type="inferred from homology"/>
<dbReference type="STRING" id="6293.A0A1I8EJM4"/>